<feature type="signal peptide" evidence="1">
    <location>
        <begin position="1"/>
        <end position="19"/>
    </location>
</feature>
<dbReference type="AlphaFoldDB" id="A0A0H4VUT5"/>
<protein>
    <recommendedName>
        <fullName evidence="4">DUF922 domain-containing protein</fullName>
    </recommendedName>
</protein>
<proteinExistence type="predicted"/>
<dbReference type="Proteomes" id="UP000036458">
    <property type="component" value="Chromosome"/>
</dbReference>
<reference evidence="2 3" key="1">
    <citation type="submission" date="2015-01" db="EMBL/GenBank/DDBJ databases">
        <title>Rufibacter sp./DG31D/ whole genome sequencing.</title>
        <authorList>
            <person name="Kim M.K."/>
            <person name="Srinivasan S."/>
            <person name="Lee J.-J."/>
        </authorList>
    </citation>
    <scope>NUCLEOTIDE SEQUENCE [LARGE SCALE GENOMIC DNA]</scope>
    <source>
        <strain evidence="2 3">DG31D</strain>
    </source>
</reference>
<evidence type="ECO:0000256" key="1">
    <source>
        <dbReference type="SAM" id="SignalP"/>
    </source>
</evidence>
<evidence type="ECO:0000313" key="2">
    <source>
        <dbReference type="EMBL" id="AKQ47687.1"/>
    </source>
</evidence>
<organism evidence="2 3">
    <name type="scientific">Rufibacter radiotolerans</name>
    <dbReference type="NCBI Taxonomy" id="1379910"/>
    <lineage>
        <taxon>Bacteria</taxon>
        <taxon>Pseudomonadati</taxon>
        <taxon>Bacteroidota</taxon>
        <taxon>Cytophagia</taxon>
        <taxon>Cytophagales</taxon>
        <taxon>Hymenobacteraceae</taxon>
        <taxon>Rufibacter</taxon>
    </lineage>
</organism>
<evidence type="ECO:0000313" key="3">
    <source>
        <dbReference type="Proteomes" id="UP000036458"/>
    </source>
</evidence>
<evidence type="ECO:0008006" key="4">
    <source>
        <dbReference type="Google" id="ProtNLM"/>
    </source>
</evidence>
<dbReference type="EMBL" id="CP010777">
    <property type="protein sequence ID" value="AKQ47687.1"/>
    <property type="molecule type" value="Genomic_DNA"/>
</dbReference>
<dbReference type="STRING" id="1379910.TH63_12355"/>
<sequence>MKKGWALLFLLLVFLLAGAGTPASKPEPIVLQKETLPFTAKEFHIADIVDERPNKKAVAFLLPSSSSPATTAQPIDLKDGAVTGMKNYVRQSLKQNQALRPIIIRVKEYQLRESPAEKGRVAGQAKITLAFEVKREGKYLHLLDYTASAGYVRPLAMPPSMVEPMLRRLLAGSLRYLTTWVNQEAPGNEKLAHSIKVHFEGYQQSMDDDTMFYDPKRPLTWADFQGGSRLSKGYAASVFPGISNEIQASVEDGVLQIRIISKPYMLRNLSKALPQAKDDYTLNHEQRHFDIVKLVSEHYKQRITPEKLTLEDYESQIKYQYLEVLWELDKLQKQYDQETDHGLNHAAQARWNQKIDTELQSLKVKP</sequence>
<accession>A0A0H4VUT5</accession>
<dbReference type="KEGG" id="ruf:TH63_12355"/>
<dbReference type="PATRIC" id="fig|1379910.4.peg.2680"/>
<keyword evidence="3" id="KW-1185">Reference proteome</keyword>
<name>A0A0H4VUT5_9BACT</name>
<feature type="chain" id="PRO_5005211203" description="DUF922 domain-containing protein" evidence="1">
    <location>
        <begin position="20"/>
        <end position="366"/>
    </location>
</feature>
<keyword evidence="1" id="KW-0732">Signal</keyword>
<gene>
    <name evidence="2" type="ORF">TH63_12355</name>
</gene>